<evidence type="ECO:0000313" key="1">
    <source>
        <dbReference type="EMBL" id="AHX36851.1"/>
    </source>
</evidence>
<sequence>MNIFKKIIYCIILIMFSLQAVGGSIPSSSQLRSLLRSYDIQTANIGETIAYIPIEKPCLNLLARNEHYEYCVINEGENLSNGDKEGFFITLDSVSESSVSFSYNTIWYSVNCRLSISDKKIKCDKSE</sequence>
<name>A0A023PRH5_VIBCL</name>
<dbReference type="EMBL" id="KF228946">
    <property type="protein sequence ID" value="AHX36851.1"/>
    <property type="molecule type" value="Genomic_DNA"/>
</dbReference>
<proteinExistence type="predicted"/>
<reference evidence="1" key="1">
    <citation type="journal article" date="2014" name="Nat. Commun.">
        <title>The Vibrio cholerae type VI secretion system employs diverse effector modules for intraspecific competition.</title>
        <authorList>
            <person name="Unterweger D."/>
            <person name="Miyata S.T."/>
            <person name="Bachmann V."/>
            <person name="Brooks T.M."/>
            <person name="Mullins T."/>
            <person name="Kostiuk B."/>
            <person name="Provenzano D."/>
            <person name="Pukatzki S."/>
        </authorList>
    </citation>
    <scope>NUCLEOTIDE SEQUENCE</scope>
    <source>
        <strain evidence="1">DL4215</strain>
    </source>
</reference>
<accession>A0A023PRH5</accession>
<dbReference type="AlphaFoldDB" id="A0A023PRH5"/>
<organism evidence="1">
    <name type="scientific">Vibrio cholerae</name>
    <dbReference type="NCBI Taxonomy" id="666"/>
    <lineage>
        <taxon>Bacteria</taxon>
        <taxon>Pseudomonadati</taxon>
        <taxon>Pseudomonadota</taxon>
        <taxon>Gammaproteobacteria</taxon>
        <taxon>Vibrionales</taxon>
        <taxon>Vibrionaceae</taxon>
        <taxon>Vibrio</taxon>
    </lineage>
</organism>
<dbReference type="RefSeq" id="WP_076007880.1">
    <property type="nucleotide sequence ID" value="NZ_MOLM01000011.1"/>
</dbReference>
<protein>
    <submittedName>
        <fullName evidence="1">Uncharacterized protein</fullName>
    </submittedName>
</protein>